<sequence length="119" mass="12966">MEWMGTCRLWEGMDNARSWRAVSMVTNGPAYIEACIEEGGGKEGLRKRPGYWAHAAPWHPGRATSSYYAGRQPEASRVPAEAENCLLDQAQDNRRIQRRAISPGLAGPGGSTSHAPADV</sequence>
<gene>
    <name evidence="2" type="ORF">FH972_023709</name>
</gene>
<evidence type="ECO:0000313" key="3">
    <source>
        <dbReference type="Proteomes" id="UP000327013"/>
    </source>
</evidence>
<accession>A0A5N6KWR7</accession>
<name>A0A5N6KWR7_9ROSI</name>
<keyword evidence="3" id="KW-1185">Reference proteome</keyword>
<evidence type="ECO:0000313" key="2">
    <source>
        <dbReference type="EMBL" id="KAB8349693.1"/>
    </source>
</evidence>
<feature type="region of interest" description="Disordered" evidence="1">
    <location>
        <begin position="91"/>
        <end position="119"/>
    </location>
</feature>
<protein>
    <submittedName>
        <fullName evidence="2">Uncharacterized protein</fullName>
    </submittedName>
</protein>
<evidence type="ECO:0000256" key="1">
    <source>
        <dbReference type="SAM" id="MobiDB-lite"/>
    </source>
</evidence>
<reference evidence="2 3" key="1">
    <citation type="submission" date="2019-06" db="EMBL/GenBank/DDBJ databases">
        <title>A chromosomal-level reference genome of Carpinus fangiana (Coryloideae, Betulaceae).</title>
        <authorList>
            <person name="Yang X."/>
            <person name="Wang Z."/>
            <person name="Zhang L."/>
            <person name="Hao G."/>
            <person name="Liu J."/>
            <person name="Yang Y."/>
        </authorList>
    </citation>
    <scope>NUCLEOTIDE SEQUENCE [LARGE SCALE GENOMIC DNA]</scope>
    <source>
        <strain evidence="2">Cfa_2016G</strain>
        <tissue evidence="2">Leaf</tissue>
    </source>
</reference>
<organism evidence="2 3">
    <name type="scientific">Carpinus fangiana</name>
    <dbReference type="NCBI Taxonomy" id="176857"/>
    <lineage>
        <taxon>Eukaryota</taxon>
        <taxon>Viridiplantae</taxon>
        <taxon>Streptophyta</taxon>
        <taxon>Embryophyta</taxon>
        <taxon>Tracheophyta</taxon>
        <taxon>Spermatophyta</taxon>
        <taxon>Magnoliopsida</taxon>
        <taxon>eudicotyledons</taxon>
        <taxon>Gunneridae</taxon>
        <taxon>Pentapetalae</taxon>
        <taxon>rosids</taxon>
        <taxon>fabids</taxon>
        <taxon>Fagales</taxon>
        <taxon>Betulaceae</taxon>
        <taxon>Carpinus</taxon>
    </lineage>
</organism>
<proteinExistence type="predicted"/>
<comment type="caution">
    <text evidence="2">The sequence shown here is derived from an EMBL/GenBank/DDBJ whole genome shotgun (WGS) entry which is preliminary data.</text>
</comment>
<dbReference type="Proteomes" id="UP000327013">
    <property type="component" value="Unassembled WGS sequence"/>
</dbReference>
<dbReference type="EMBL" id="VIBQ01000014">
    <property type="protein sequence ID" value="KAB8349693.1"/>
    <property type="molecule type" value="Genomic_DNA"/>
</dbReference>
<dbReference type="AlphaFoldDB" id="A0A5N6KWR7"/>